<evidence type="ECO:0008006" key="3">
    <source>
        <dbReference type="Google" id="ProtNLM"/>
    </source>
</evidence>
<proteinExistence type="predicted"/>
<reference evidence="1 2" key="1">
    <citation type="submission" date="2019-02" db="EMBL/GenBank/DDBJ databases">
        <title>WGS of Pseudoxanthomonas species novum from clinical isolates.</title>
        <authorList>
            <person name="Bernier A.-M."/>
            <person name="Bernard K."/>
            <person name="Vachon A."/>
        </authorList>
    </citation>
    <scope>NUCLEOTIDE SEQUENCE [LARGE SCALE GENOMIC DNA]</scope>
    <source>
        <strain evidence="1 2">NML140781</strain>
    </source>
</reference>
<sequence length="106" mass="11570">MKMIVAFVRPSLADRIVRVIERAGLYHLSLSRVHGVVHPNEAIVRADLAPEGESDVRLEAYCEDARTEQIVALIHEVGRIGDLPVGAVFVVPVERHEAIGPSSPAE</sequence>
<evidence type="ECO:0000313" key="2">
    <source>
        <dbReference type="Proteomes" id="UP000292087"/>
    </source>
</evidence>
<dbReference type="PROSITE" id="PS51343">
    <property type="entry name" value="PII_GLNB_DOM"/>
    <property type="match status" value="1"/>
</dbReference>
<protein>
    <recommendedName>
        <fullName evidence="3">Nitrogen regulatory protein P-II family</fullName>
    </recommendedName>
</protein>
<name>A0A4Q8M018_9GAMM</name>
<organism evidence="1 2">
    <name type="scientific">Pseudoxanthomonas winnipegensis</name>
    <dbReference type="NCBI Taxonomy" id="2480810"/>
    <lineage>
        <taxon>Bacteria</taxon>
        <taxon>Pseudomonadati</taxon>
        <taxon>Pseudomonadota</taxon>
        <taxon>Gammaproteobacteria</taxon>
        <taxon>Lysobacterales</taxon>
        <taxon>Lysobacteraceae</taxon>
        <taxon>Pseudoxanthomonas</taxon>
    </lineage>
</organism>
<dbReference type="RefSeq" id="WP_130522594.1">
    <property type="nucleotide sequence ID" value="NZ_SHLZ01000003.1"/>
</dbReference>
<dbReference type="InterPro" id="IPR002187">
    <property type="entry name" value="N-reg_PII"/>
</dbReference>
<dbReference type="Proteomes" id="UP000292087">
    <property type="component" value="Unassembled WGS sequence"/>
</dbReference>
<dbReference type="GO" id="GO:0030234">
    <property type="term" value="F:enzyme regulator activity"/>
    <property type="evidence" value="ECO:0007669"/>
    <property type="project" value="InterPro"/>
</dbReference>
<dbReference type="GO" id="GO:0006808">
    <property type="term" value="P:regulation of nitrogen utilization"/>
    <property type="evidence" value="ECO:0007669"/>
    <property type="project" value="InterPro"/>
</dbReference>
<dbReference type="InterPro" id="IPR011322">
    <property type="entry name" value="N-reg_PII-like_a/b"/>
</dbReference>
<dbReference type="EMBL" id="SHMF01000001">
    <property type="protein sequence ID" value="TAA37625.1"/>
    <property type="molecule type" value="Genomic_DNA"/>
</dbReference>
<comment type="caution">
    <text evidence="1">The sequence shown here is derived from an EMBL/GenBank/DDBJ whole genome shotgun (WGS) entry which is preliminary data.</text>
</comment>
<dbReference type="Pfam" id="PF00543">
    <property type="entry name" value="P-II"/>
    <property type="match status" value="1"/>
</dbReference>
<accession>A0A4Q8M018</accession>
<dbReference type="InterPro" id="IPR015867">
    <property type="entry name" value="N-reg_PII/ATP_PRibTrfase_C"/>
</dbReference>
<dbReference type="Gene3D" id="3.30.70.120">
    <property type="match status" value="1"/>
</dbReference>
<evidence type="ECO:0000313" key="1">
    <source>
        <dbReference type="EMBL" id="TAA37625.1"/>
    </source>
</evidence>
<dbReference type="SUPFAM" id="SSF54913">
    <property type="entry name" value="GlnB-like"/>
    <property type="match status" value="1"/>
</dbReference>
<dbReference type="AlphaFoldDB" id="A0A4Q8M018"/>
<gene>
    <name evidence="1" type="ORF">EA656_02890</name>
</gene>